<evidence type="ECO:0000256" key="2">
    <source>
        <dbReference type="ARBA" id="ARBA00022989"/>
    </source>
</evidence>
<dbReference type="Proteomes" id="UP000243515">
    <property type="component" value="Unassembled WGS sequence"/>
</dbReference>
<dbReference type="InterPro" id="IPR038814">
    <property type="entry name" value="AIM11"/>
</dbReference>
<keyword evidence="7" id="KW-1185">Reference proteome</keyword>
<dbReference type="GO" id="GO:0005739">
    <property type="term" value="C:mitochondrion"/>
    <property type="evidence" value="ECO:0007669"/>
    <property type="project" value="TreeGrafter"/>
</dbReference>
<dbReference type="AlphaFoldDB" id="A0A232LZK5"/>
<accession>A0A232LZK5</accession>
<feature type="region of interest" description="Disordered" evidence="5">
    <location>
        <begin position="1"/>
        <end position="26"/>
    </location>
</feature>
<dbReference type="EMBL" id="NPHW01003430">
    <property type="protein sequence ID" value="OXV09600.1"/>
    <property type="molecule type" value="Genomic_DNA"/>
</dbReference>
<keyword evidence="3 4" id="KW-0472">Membrane</keyword>
<gene>
    <name evidence="4" type="primary">AIM11</name>
    <name evidence="6" type="ORF">Egran_02634</name>
</gene>
<organism evidence="6 7">
    <name type="scientific">Elaphomyces granulatus</name>
    <dbReference type="NCBI Taxonomy" id="519963"/>
    <lineage>
        <taxon>Eukaryota</taxon>
        <taxon>Fungi</taxon>
        <taxon>Dikarya</taxon>
        <taxon>Ascomycota</taxon>
        <taxon>Pezizomycotina</taxon>
        <taxon>Eurotiomycetes</taxon>
        <taxon>Eurotiomycetidae</taxon>
        <taxon>Eurotiales</taxon>
        <taxon>Elaphomycetaceae</taxon>
        <taxon>Elaphomyces</taxon>
    </lineage>
</organism>
<evidence type="ECO:0000313" key="6">
    <source>
        <dbReference type="EMBL" id="OXV09600.1"/>
    </source>
</evidence>
<evidence type="ECO:0000256" key="5">
    <source>
        <dbReference type="SAM" id="MobiDB-lite"/>
    </source>
</evidence>
<evidence type="ECO:0000256" key="3">
    <source>
        <dbReference type="ARBA" id="ARBA00023136"/>
    </source>
</evidence>
<protein>
    <recommendedName>
        <fullName evidence="4">Altered inheritance of mitochondria protein 11</fullName>
    </recommendedName>
</protein>
<name>A0A232LZK5_9EURO</name>
<comment type="similarity">
    <text evidence="4">Belongs to the AIM11 family.</text>
</comment>
<evidence type="ECO:0000256" key="1">
    <source>
        <dbReference type="ARBA" id="ARBA00022692"/>
    </source>
</evidence>
<feature type="transmembrane region" description="Helical" evidence="4">
    <location>
        <begin position="92"/>
        <end position="112"/>
    </location>
</feature>
<comment type="caution">
    <text evidence="6">The sequence shown here is derived from an EMBL/GenBank/DDBJ whole genome shotgun (WGS) entry which is preliminary data.</text>
</comment>
<keyword evidence="1 4" id="KW-0812">Transmembrane</keyword>
<feature type="transmembrane region" description="Helical" evidence="4">
    <location>
        <begin position="36"/>
        <end position="55"/>
    </location>
</feature>
<feature type="region of interest" description="Disordered" evidence="5">
    <location>
        <begin position="153"/>
        <end position="174"/>
    </location>
</feature>
<comment type="subcellular location">
    <subcellularLocation>
        <location evidence="4">Membrane</location>
        <topology evidence="4">Multi-pass membrane protein</topology>
    </subcellularLocation>
</comment>
<dbReference type="PANTHER" id="PTHR39136:SF1">
    <property type="entry name" value="ALTERED INHERITANCE OF MITOCHONDRIA PROTEIN 11"/>
    <property type="match status" value="1"/>
</dbReference>
<dbReference type="PANTHER" id="PTHR39136">
    <property type="entry name" value="ALTERED INHERITANCE OF MITOCHONDRIA PROTEIN 11"/>
    <property type="match status" value="1"/>
</dbReference>
<sequence>MESNSIERKQDQPLNKASSAPLDQPARPRLPANVKLLLGGLAFFCLSSLVTHRALHRRRLASIPPFYTSSVYHQPRVNGAIEAFEALNVATINVVSVSMLFVGGALCALNVNSLDDMRRLIRGGAGADGTGRSETDLEQELEEWIAAVLDRKERRKKGEQSDGETFGNERDRRQ</sequence>
<evidence type="ECO:0000256" key="4">
    <source>
        <dbReference type="RuleBase" id="RU367098"/>
    </source>
</evidence>
<keyword evidence="2 4" id="KW-1133">Transmembrane helix</keyword>
<dbReference type="OrthoDB" id="3558022at2759"/>
<reference evidence="6 7" key="1">
    <citation type="journal article" date="2015" name="Environ. Microbiol.">
        <title>Metagenome sequence of Elaphomyces granulatus from sporocarp tissue reveals Ascomycota ectomycorrhizal fingerprints of genome expansion and a Proteobacteria-rich microbiome.</title>
        <authorList>
            <person name="Quandt C.A."/>
            <person name="Kohler A."/>
            <person name="Hesse C.N."/>
            <person name="Sharpton T.J."/>
            <person name="Martin F."/>
            <person name="Spatafora J.W."/>
        </authorList>
    </citation>
    <scope>NUCLEOTIDE SEQUENCE [LARGE SCALE GENOMIC DNA]</scope>
    <source>
        <strain evidence="6 7">OSC145934</strain>
    </source>
</reference>
<feature type="compositionally biased region" description="Basic and acidic residues" evidence="5">
    <location>
        <begin position="1"/>
        <end position="11"/>
    </location>
</feature>
<proteinExistence type="inferred from homology"/>
<evidence type="ECO:0000313" key="7">
    <source>
        <dbReference type="Proteomes" id="UP000243515"/>
    </source>
</evidence>
<dbReference type="GO" id="GO:0016020">
    <property type="term" value="C:membrane"/>
    <property type="evidence" value="ECO:0007669"/>
    <property type="project" value="UniProtKB-SubCell"/>
</dbReference>